<dbReference type="EMBL" id="DXGE01000013">
    <property type="protein sequence ID" value="HIW85525.1"/>
    <property type="molecule type" value="Genomic_DNA"/>
</dbReference>
<sequence>MSKKKKITVAIIVLFLVIAIIGGIFAILMHRQTQQYNAVMAEVAQINELVGEEYTANIDREQLNALLARRVAGGKYGQVEDAYKNYMTDLYQSVYDATDASHDESFGTFLSAENLQSDGPEFKQSQAKVDELITRLQTDKEEYTAMITDEAVDSYAARAGLDGRYREMYGIILSAHSSAAAAQENTFTDSIDATVANLNAVSDVFDFLSQNSENWYLQDGKLTFRTEALYNDYKALTENMN</sequence>
<keyword evidence="1" id="KW-1133">Transmembrane helix</keyword>
<name>A0A9D1RDM0_9FIRM</name>
<evidence type="ECO:0000313" key="2">
    <source>
        <dbReference type="EMBL" id="HIW85525.1"/>
    </source>
</evidence>
<proteinExistence type="predicted"/>
<evidence type="ECO:0000256" key="1">
    <source>
        <dbReference type="SAM" id="Phobius"/>
    </source>
</evidence>
<dbReference type="Proteomes" id="UP000824205">
    <property type="component" value="Unassembled WGS sequence"/>
</dbReference>
<reference evidence="2" key="1">
    <citation type="journal article" date="2021" name="PeerJ">
        <title>Extensive microbial diversity within the chicken gut microbiome revealed by metagenomics and culture.</title>
        <authorList>
            <person name="Gilroy R."/>
            <person name="Ravi A."/>
            <person name="Getino M."/>
            <person name="Pursley I."/>
            <person name="Horton D.L."/>
            <person name="Alikhan N.F."/>
            <person name="Baker D."/>
            <person name="Gharbi K."/>
            <person name="Hall N."/>
            <person name="Watson M."/>
            <person name="Adriaenssens E.M."/>
            <person name="Foster-Nyarko E."/>
            <person name="Jarju S."/>
            <person name="Secka A."/>
            <person name="Antonio M."/>
            <person name="Oren A."/>
            <person name="Chaudhuri R.R."/>
            <person name="La Ragione R."/>
            <person name="Hildebrand F."/>
            <person name="Pallen M.J."/>
        </authorList>
    </citation>
    <scope>NUCLEOTIDE SEQUENCE</scope>
    <source>
        <strain evidence="2">421</strain>
    </source>
</reference>
<dbReference type="AlphaFoldDB" id="A0A9D1RDM0"/>
<reference evidence="2" key="2">
    <citation type="submission" date="2021-04" db="EMBL/GenBank/DDBJ databases">
        <authorList>
            <person name="Gilroy R."/>
        </authorList>
    </citation>
    <scope>NUCLEOTIDE SEQUENCE</scope>
    <source>
        <strain evidence="2">421</strain>
    </source>
</reference>
<organism evidence="2 3">
    <name type="scientific">Candidatus Eubacterium faecipullorum</name>
    <dbReference type="NCBI Taxonomy" id="2838571"/>
    <lineage>
        <taxon>Bacteria</taxon>
        <taxon>Bacillati</taxon>
        <taxon>Bacillota</taxon>
        <taxon>Clostridia</taxon>
        <taxon>Eubacteriales</taxon>
        <taxon>Eubacteriaceae</taxon>
        <taxon>Eubacterium</taxon>
    </lineage>
</organism>
<protein>
    <submittedName>
        <fullName evidence="2">Uncharacterized protein</fullName>
    </submittedName>
</protein>
<accession>A0A9D1RDM0</accession>
<comment type="caution">
    <text evidence="2">The sequence shown here is derived from an EMBL/GenBank/DDBJ whole genome shotgun (WGS) entry which is preliminary data.</text>
</comment>
<keyword evidence="1" id="KW-0472">Membrane</keyword>
<feature type="transmembrane region" description="Helical" evidence="1">
    <location>
        <begin position="7"/>
        <end position="29"/>
    </location>
</feature>
<evidence type="ECO:0000313" key="3">
    <source>
        <dbReference type="Proteomes" id="UP000824205"/>
    </source>
</evidence>
<gene>
    <name evidence="2" type="ORF">IAA48_03425</name>
</gene>
<keyword evidence="1" id="KW-0812">Transmembrane</keyword>